<evidence type="ECO:0000313" key="3">
    <source>
        <dbReference type="Proteomes" id="UP001139311"/>
    </source>
</evidence>
<keyword evidence="3" id="KW-1185">Reference proteome</keyword>
<feature type="region of interest" description="Disordered" evidence="1">
    <location>
        <begin position="1"/>
        <end position="22"/>
    </location>
</feature>
<organism evidence="2 3">
    <name type="scientific">Roseicella aerolata</name>
    <dbReference type="NCBI Taxonomy" id="2883479"/>
    <lineage>
        <taxon>Bacteria</taxon>
        <taxon>Pseudomonadati</taxon>
        <taxon>Pseudomonadota</taxon>
        <taxon>Alphaproteobacteria</taxon>
        <taxon>Acetobacterales</taxon>
        <taxon>Roseomonadaceae</taxon>
        <taxon>Roseicella</taxon>
    </lineage>
</organism>
<dbReference type="EMBL" id="JAJAQI010000036">
    <property type="protein sequence ID" value="MCB4824092.1"/>
    <property type="molecule type" value="Genomic_DNA"/>
</dbReference>
<accession>A0A9X1LCX0</accession>
<evidence type="ECO:0000256" key="1">
    <source>
        <dbReference type="SAM" id="MobiDB-lite"/>
    </source>
</evidence>
<comment type="caution">
    <text evidence="2">The sequence shown here is derived from an EMBL/GenBank/DDBJ whole genome shotgun (WGS) entry which is preliminary data.</text>
</comment>
<protein>
    <submittedName>
        <fullName evidence="2">Uncharacterized protein</fullName>
    </submittedName>
</protein>
<dbReference type="RefSeq" id="WP_226611619.1">
    <property type="nucleotide sequence ID" value="NZ_JAJAQI010000036.1"/>
</dbReference>
<evidence type="ECO:0000313" key="2">
    <source>
        <dbReference type="EMBL" id="MCB4824092.1"/>
    </source>
</evidence>
<feature type="compositionally biased region" description="Basic and acidic residues" evidence="1">
    <location>
        <begin position="8"/>
        <end position="22"/>
    </location>
</feature>
<sequence>MTHGKLARLLDTHGPRPERWPPADRQAAATLLAASAEARAMLAEARRLEDRLGAGLPQPAPASVARLKAAVAREIARSPLPAPPGRWSRLLAALRPAAPAGWGALAAMACCALWLGLAASPSRVGDPLAPLQTLPIAEDSL</sequence>
<gene>
    <name evidence="2" type="ORF">LHA35_20390</name>
</gene>
<name>A0A9X1LCX0_9PROT</name>
<dbReference type="Proteomes" id="UP001139311">
    <property type="component" value="Unassembled WGS sequence"/>
</dbReference>
<dbReference type="AlphaFoldDB" id="A0A9X1LCX0"/>
<proteinExistence type="predicted"/>
<reference evidence="2" key="1">
    <citation type="submission" date="2021-10" db="EMBL/GenBank/DDBJ databases">
        <title>Roseicella aerolatum sp. nov., isolated from aerosols of e-waste dismantling site.</title>
        <authorList>
            <person name="Qin T."/>
        </authorList>
    </citation>
    <scope>NUCLEOTIDE SEQUENCE</scope>
    <source>
        <strain evidence="2">GB24</strain>
    </source>
</reference>